<evidence type="ECO:0000256" key="7">
    <source>
        <dbReference type="ARBA" id="ARBA00022679"/>
    </source>
</evidence>
<dbReference type="InterPro" id="IPR050324">
    <property type="entry name" value="CDP-alcohol_PTase-I"/>
</dbReference>
<dbReference type="PROSITE" id="PS00379">
    <property type="entry name" value="CDP_ALCOHOL_P_TRANSF"/>
    <property type="match status" value="1"/>
</dbReference>
<keyword evidence="11 17" id="KW-0472">Membrane</keyword>
<dbReference type="PANTHER" id="PTHR14269:SF62">
    <property type="entry name" value="CDP-DIACYLGLYCEROL--GLYCEROL-3-PHOSPHATE 3-PHOSPHATIDYLTRANSFERASE 1, CHLOROPLASTIC"/>
    <property type="match status" value="1"/>
</dbReference>
<protein>
    <recommendedName>
        <fullName evidence="5 15">CDP-diacylglycerol--glycerol-3-phosphate 3-phosphatidyltransferase</fullName>
        <ecNumber evidence="4 15">2.7.8.5</ecNumber>
    </recommendedName>
</protein>
<keyword evidence="13" id="KW-1208">Phospholipid metabolism</keyword>
<evidence type="ECO:0000256" key="1">
    <source>
        <dbReference type="ARBA" id="ARBA00004141"/>
    </source>
</evidence>
<evidence type="ECO:0000256" key="15">
    <source>
        <dbReference type="NCBIfam" id="TIGR00560"/>
    </source>
</evidence>
<evidence type="ECO:0000256" key="9">
    <source>
        <dbReference type="ARBA" id="ARBA00022989"/>
    </source>
</evidence>
<evidence type="ECO:0000256" key="6">
    <source>
        <dbReference type="ARBA" id="ARBA00022516"/>
    </source>
</evidence>
<evidence type="ECO:0000256" key="11">
    <source>
        <dbReference type="ARBA" id="ARBA00023136"/>
    </source>
</evidence>
<keyword evidence="19" id="KW-1185">Reference proteome</keyword>
<dbReference type="InterPro" id="IPR000462">
    <property type="entry name" value="CDP-OH_P_trans"/>
</dbReference>
<evidence type="ECO:0000256" key="5">
    <source>
        <dbReference type="ARBA" id="ARBA00014944"/>
    </source>
</evidence>
<evidence type="ECO:0000256" key="10">
    <source>
        <dbReference type="ARBA" id="ARBA00023098"/>
    </source>
</evidence>
<evidence type="ECO:0000256" key="14">
    <source>
        <dbReference type="ARBA" id="ARBA00048586"/>
    </source>
</evidence>
<dbReference type="STRING" id="1226327.SAMN05421732_11623"/>
<proteinExistence type="inferred from homology"/>
<accession>A0A1G6Q255</accession>
<comment type="subcellular location">
    <subcellularLocation>
        <location evidence="1">Membrane</location>
        <topology evidence="1">Multi-pass membrane protein</topology>
    </subcellularLocation>
</comment>
<keyword evidence="8 17" id="KW-0812">Transmembrane</keyword>
<evidence type="ECO:0000256" key="16">
    <source>
        <dbReference type="RuleBase" id="RU003750"/>
    </source>
</evidence>
<dbReference type="NCBIfam" id="TIGR00560">
    <property type="entry name" value="pgsA"/>
    <property type="match status" value="1"/>
</dbReference>
<comment type="pathway">
    <text evidence="2">Phospholipid metabolism; phosphatidylglycerol biosynthesis; phosphatidylglycerol from CDP-diacylglycerol: step 1/2.</text>
</comment>
<reference evidence="19" key="1">
    <citation type="submission" date="2016-09" db="EMBL/GenBank/DDBJ databases">
        <authorList>
            <person name="Varghese N."/>
            <person name="Submissions S."/>
        </authorList>
    </citation>
    <scope>NUCLEOTIDE SEQUENCE [LARGE SCALE GENOMIC DNA]</scope>
    <source>
        <strain evidence="19">ANC 4667</strain>
    </source>
</reference>
<evidence type="ECO:0000256" key="12">
    <source>
        <dbReference type="ARBA" id="ARBA00023209"/>
    </source>
</evidence>
<dbReference type="GO" id="GO:0008444">
    <property type="term" value="F:CDP-diacylglycerol-glycerol-3-phosphate 3-phosphatidyltransferase activity"/>
    <property type="evidence" value="ECO:0007669"/>
    <property type="project" value="UniProtKB-UniRule"/>
</dbReference>
<evidence type="ECO:0000313" key="19">
    <source>
        <dbReference type="Proteomes" id="UP000243468"/>
    </source>
</evidence>
<feature type="transmembrane region" description="Helical" evidence="17">
    <location>
        <begin position="65"/>
        <end position="88"/>
    </location>
</feature>
<name>A0A1G6Q255_9GAMM</name>
<dbReference type="AlphaFoldDB" id="A0A1G6Q255"/>
<dbReference type="Gene3D" id="1.20.120.1760">
    <property type="match status" value="1"/>
</dbReference>
<evidence type="ECO:0000256" key="4">
    <source>
        <dbReference type="ARBA" id="ARBA00013170"/>
    </source>
</evidence>
<dbReference type="GO" id="GO:0016020">
    <property type="term" value="C:membrane"/>
    <property type="evidence" value="ECO:0007669"/>
    <property type="project" value="UniProtKB-SubCell"/>
</dbReference>
<keyword evidence="7 16" id="KW-0808">Transferase</keyword>
<dbReference type="PIRSF" id="PIRSF000847">
    <property type="entry name" value="Phos_ph_gly_syn"/>
    <property type="match status" value="1"/>
</dbReference>
<organism evidence="18 19">
    <name type="scientific">Acinetobacter kookii</name>
    <dbReference type="NCBI Taxonomy" id="1226327"/>
    <lineage>
        <taxon>Bacteria</taxon>
        <taxon>Pseudomonadati</taxon>
        <taxon>Pseudomonadota</taxon>
        <taxon>Gammaproteobacteria</taxon>
        <taxon>Moraxellales</taxon>
        <taxon>Moraxellaceae</taxon>
        <taxon>Acinetobacter</taxon>
    </lineage>
</organism>
<dbReference type="Pfam" id="PF01066">
    <property type="entry name" value="CDP-OH_P_transf"/>
    <property type="match status" value="1"/>
</dbReference>
<sequence length="217" mass="24150">MNPSSKYVWFFIVHKGEKLAVSMTTGRILNIPNILTLARIALIPVFLLVAYWPPAVGVAGHDANVTRHIILTAIFVIAAVTDWFDGYLARSLNQTSAFGRFLDPVADKLMVAAALIVLVQWQPTISMAFAAIVIISREITVSALREWMAELGARTSVAVSTVGKYKTAFQMIAISVFLLNWQPLEMLAYALLYTAVILTLWSMFIYLKAAWPYLKQP</sequence>
<dbReference type="InterPro" id="IPR048254">
    <property type="entry name" value="CDP_ALCOHOL_P_TRANSF_CS"/>
</dbReference>
<keyword evidence="10" id="KW-0443">Lipid metabolism</keyword>
<dbReference type="GO" id="GO:0046474">
    <property type="term" value="P:glycerophospholipid biosynthetic process"/>
    <property type="evidence" value="ECO:0007669"/>
    <property type="project" value="TreeGrafter"/>
</dbReference>
<dbReference type="InterPro" id="IPR043130">
    <property type="entry name" value="CDP-OH_PTrfase_TM_dom"/>
</dbReference>
<feature type="transmembrane region" description="Helical" evidence="17">
    <location>
        <begin position="34"/>
        <end position="53"/>
    </location>
</feature>
<dbReference type="PANTHER" id="PTHR14269">
    <property type="entry name" value="CDP-DIACYLGLYCEROL--GLYCEROL-3-PHOSPHATE 3-PHOSPHATIDYLTRANSFERASE-RELATED"/>
    <property type="match status" value="1"/>
</dbReference>
<dbReference type="Proteomes" id="UP000243468">
    <property type="component" value="Unassembled WGS sequence"/>
</dbReference>
<keyword evidence="12" id="KW-0594">Phospholipid biosynthesis</keyword>
<feature type="transmembrane region" description="Helical" evidence="17">
    <location>
        <begin position="109"/>
        <end position="135"/>
    </location>
</feature>
<dbReference type="EMBL" id="FMYO01000016">
    <property type="protein sequence ID" value="SDC85715.1"/>
    <property type="molecule type" value="Genomic_DNA"/>
</dbReference>
<evidence type="ECO:0000256" key="2">
    <source>
        <dbReference type="ARBA" id="ARBA00005042"/>
    </source>
</evidence>
<evidence type="ECO:0000256" key="3">
    <source>
        <dbReference type="ARBA" id="ARBA00010441"/>
    </source>
</evidence>
<evidence type="ECO:0000256" key="8">
    <source>
        <dbReference type="ARBA" id="ARBA00022692"/>
    </source>
</evidence>
<feature type="transmembrane region" description="Helical" evidence="17">
    <location>
        <begin position="186"/>
        <end position="207"/>
    </location>
</feature>
<evidence type="ECO:0000256" key="13">
    <source>
        <dbReference type="ARBA" id="ARBA00023264"/>
    </source>
</evidence>
<keyword evidence="6" id="KW-0444">Lipid biosynthesis</keyword>
<dbReference type="EC" id="2.7.8.5" evidence="4 15"/>
<dbReference type="InterPro" id="IPR004570">
    <property type="entry name" value="Phosphatidylglycerol_P_synth"/>
</dbReference>
<evidence type="ECO:0000313" key="18">
    <source>
        <dbReference type="EMBL" id="SDC85715.1"/>
    </source>
</evidence>
<comment type="similarity">
    <text evidence="3 16">Belongs to the CDP-alcohol phosphatidyltransferase class-I family.</text>
</comment>
<gene>
    <name evidence="18" type="ORF">SAMN05421732_11623</name>
</gene>
<keyword evidence="9 17" id="KW-1133">Transmembrane helix</keyword>
<evidence type="ECO:0000256" key="17">
    <source>
        <dbReference type="SAM" id="Phobius"/>
    </source>
</evidence>
<comment type="catalytic activity">
    <reaction evidence="14">
        <text>a CDP-1,2-diacyl-sn-glycerol + sn-glycerol 3-phosphate = a 1,2-diacyl-sn-glycero-3-phospho-(1'-sn-glycero-3'-phosphate) + CMP + H(+)</text>
        <dbReference type="Rhea" id="RHEA:12593"/>
        <dbReference type="ChEBI" id="CHEBI:15378"/>
        <dbReference type="ChEBI" id="CHEBI:57597"/>
        <dbReference type="ChEBI" id="CHEBI:58332"/>
        <dbReference type="ChEBI" id="CHEBI:60110"/>
        <dbReference type="ChEBI" id="CHEBI:60377"/>
        <dbReference type="EC" id="2.7.8.5"/>
    </reaction>
</comment>